<reference evidence="19" key="1">
    <citation type="submission" date="2011-07" db="EMBL/GenBank/DDBJ databases">
        <title>The complete genome of Cyclobacterium marinum DSM 745.</title>
        <authorList>
            <person name="Lucas S."/>
            <person name="Han J."/>
            <person name="Lapidus A."/>
            <person name="Bruce D."/>
            <person name="Goodwin L."/>
            <person name="Pitluck S."/>
            <person name="Peters L."/>
            <person name="Kyrpides N."/>
            <person name="Mavromatis K."/>
            <person name="Ivanova N."/>
            <person name="Ovchinnikova G."/>
            <person name="Chertkov O."/>
            <person name="Detter J.C."/>
            <person name="Tapia R."/>
            <person name="Han C."/>
            <person name="Land M."/>
            <person name="Hauser L."/>
            <person name="Markowitz V."/>
            <person name="Cheng J.-F."/>
            <person name="Hugenholtz P."/>
            <person name="Woyke T."/>
            <person name="Wu D."/>
            <person name="Tindall B."/>
            <person name="Schuetze A."/>
            <person name="Brambilla E."/>
            <person name="Klenk H.-P."/>
            <person name="Eisen J.A."/>
        </authorList>
    </citation>
    <scope>NUCLEOTIDE SEQUENCE [LARGE SCALE GENOMIC DNA]</scope>
    <source>
        <strain evidence="19">ATCC 25205 / DSM 745 / LMG 13164 / NCIMB 1802</strain>
    </source>
</reference>
<dbReference type="InterPro" id="IPR011095">
    <property type="entry name" value="Dala_Dala_lig_C"/>
</dbReference>
<dbReference type="Proteomes" id="UP000001635">
    <property type="component" value="Chromosome"/>
</dbReference>
<dbReference type="GO" id="GO:0008716">
    <property type="term" value="F:D-alanine-D-alanine ligase activity"/>
    <property type="evidence" value="ECO:0007669"/>
    <property type="project" value="UniProtKB-UniRule"/>
</dbReference>
<sequence length="329" mass="36905">MNKKQIALVMGGYTGESVVSEKSAAVVAQHLDKDRFEVHKIHIYPNNWYLEEEDGTKLPLDLNGFFVVKNGKKLTFDGVFNIIHGSPGEDGKLVGYFDMLGIPYTTCDALTSSITMNKAYTKKIVSEIPDLHVAKSVQLFANKPGLANELLEELRLPIFVKPNNGGSSIGMSKVKSAEELSHALDLAFKEDTQVMVEEFVSGREFSIGIYKTNGKIMVLPSTEIISSKEFFDFEAKYQPGVSEEITPGRMDERDAVQVKKIAENVYQTLNCKGAVRMDYFLETKTDKFYFIEINTVPGQTETSLISQQVKAVGMSLKTFYTELIEEMWR</sequence>
<dbReference type="InterPro" id="IPR013815">
    <property type="entry name" value="ATP_grasp_subdomain_1"/>
</dbReference>
<evidence type="ECO:0000256" key="6">
    <source>
        <dbReference type="ARBA" id="ARBA00022598"/>
    </source>
</evidence>
<dbReference type="PROSITE" id="PS50975">
    <property type="entry name" value="ATP_GRASP"/>
    <property type="match status" value="1"/>
</dbReference>
<evidence type="ECO:0000256" key="13">
    <source>
        <dbReference type="HAMAP-Rule" id="MF_00047"/>
    </source>
</evidence>
<feature type="binding site" evidence="15">
    <location>
        <position position="292"/>
    </location>
    <ligand>
        <name>Mg(2+)</name>
        <dbReference type="ChEBI" id="CHEBI:18420"/>
        <label>2</label>
    </ligand>
</feature>
<dbReference type="NCBIfam" id="TIGR01205">
    <property type="entry name" value="D_ala_D_alaTIGR"/>
    <property type="match status" value="1"/>
</dbReference>
<comment type="cofactor">
    <cofactor evidence="15">
        <name>Mg(2+)</name>
        <dbReference type="ChEBI" id="CHEBI:18420"/>
    </cofactor>
    <cofactor evidence="15">
        <name>Mn(2+)</name>
        <dbReference type="ChEBI" id="CHEBI:29035"/>
    </cofactor>
    <text evidence="15">Binds 2 magnesium or manganese ions per subunit.</text>
</comment>
<evidence type="ECO:0000256" key="11">
    <source>
        <dbReference type="ARBA" id="ARBA00023316"/>
    </source>
</evidence>
<keyword evidence="15" id="KW-0464">Manganese</keyword>
<feature type="active site" evidence="14">
    <location>
        <position position="16"/>
    </location>
</feature>
<keyword evidence="8 16" id="KW-0067">ATP-binding</keyword>
<dbReference type="SUPFAM" id="SSF52440">
    <property type="entry name" value="PreATP-grasp domain"/>
    <property type="match status" value="1"/>
</dbReference>
<comment type="cofactor">
    <cofactor evidence="1">
        <name>Mn(2+)</name>
        <dbReference type="ChEBI" id="CHEBI:29035"/>
    </cofactor>
</comment>
<dbReference type="AlphaFoldDB" id="G0J2D1"/>
<dbReference type="InterPro" id="IPR011761">
    <property type="entry name" value="ATP-grasp"/>
</dbReference>
<feature type="domain" description="ATP-grasp" evidence="17">
    <location>
        <begin position="118"/>
        <end position="325"/>
    </location>
</feature>
<dbReference type="HOGENOM" id="CLU_039268_1_1_10"/>
<evidence type="ECO:0000256" key="1">
    <source>
        <dbReference type="ARBA" id="ARBA00001936"/>
    </source>
</evidence>
<evidence type="ECO:0000256" key="14">
    <source>
        <dbReference type="PIRSR" id="PIRSR039102-1"/>
    </source>
</evidence>
<evidence type="ECO:0000256" key="8">
    <source>
        <dbReference type="ARBA" id="ARBA00022840"/>
    </source>
</evidence>
<evidence type="ECO:0000313" key="19">
    <source>
        <dbReference type="Proteomes" id="UP000001635"/>
    </source>
</evidence>
<dbReference type="GO" id="GO:0005737">
    <property type="term" value="C:cytoplasm"/>
    <property type="evidence" value="ECO:0007669"/>
    <property type="project" value="UniProtKB-SubCell"/>
</dbReference>
<evidence type="ECO:0000256" key="9">
    <source>
        <dbReference type="ARBA" id="ARBA00022960"/>
    </source>
</evidence>
<evidence type="ECO:0000259" key="17">
    <source>
        <dbReference type="PROSITE" id="PS50975"/>
    </source>
</evidence>
<dbReference type="OrthoDB" id="9813261at2"/>
<evidence type="ECO:0000256" key="12">
    <source>
        <dbReference type="ARBA" id="ARBA00047614"/>
    </source>
</evidence>
<evidence type="ECO:0000313" key="18">
    <source>
        <dbReference type="EMBL" id="AEL25205.1"/>
    </source>
</evidence>
<gene>
    <name evidence="13" type="primary">ddl</name>
    <name evidence="18" type="ordered locus">Cycma_1436</name>
</gene>
<dbReference type="RefSeq" id="WP_014019500.1">
    <property type="nucleotide sequence ID" value="NC_015914.1"/>
</dbReference>
<keyword evidence="15" id="KW-0460">Magnesium</keyword>
<dbReference type="PROSITE" id="PS00844">
    <property type="entry name" value="DALA_DALA_LIGASE_2"/>
    <property type="match status" value="1"/>
</dbReference>
<evidence type="ECO:0000256" key="15">
    <source>
        <dbReference type="PIRSR" id="PIRSR039102-3"/>
    </source>
</evidence>
<dbReference type="EC" id="6.3.2.4" evidence="4 13"/>
<comment type="subcellular location">
    <subcellularLocation>
        <location evidence="2 13">Cytoplasm</location>
    </subcellularLocation>
</comment>
<keyword evidence="9 13" id="KW-0133">Cell shape</keyword>
<dbReference type="HAMAP" id="MF_00047">
    <property type="entry name" value="Dala_Dala_lig"/>
    <property type="match status" value="1"/>
</dbReference>
<dbReference type="Gene3D" id="3.40.50.20">
    <property type="match status" value="1"/>
</dbReference>
<feature type="binding site" evidence="15">
    <location>
        <position position="294"/>
    </location>
    <ligand>
        <name>Mg(2+)</name>
        <dbReference type="ChEBI" id="CHEBI:18420"/>
        <label>2</label>
    </ligand>
</feature>
<proteinExistence type="inferred from homology"/>
<evidence type="ECO:0000256" key="2">
    <source>
        <dbReference type="ARBA" id="ARBA00004496"/>
    </source>
</evidence>
<dbReference type="InterPro" id="IPR011127">
    <property type="entry name" value="Dala_Dala_lig_N"/>
</dbReference>
<dbReference type="GO" id="GO:0009252">
    <property type="term" value="P:peptidoglycan biosynthetic process"/>
    <property type="evidence" value="ECO:0007669"/>
    <property type="project" value="UniProtKB-UniRule"/>
</dbReference>
<name>G0J2D1_CYCMS</name>
<organism evidence="18 19">
    <name type="scientific">Cyclobacterium marinum (strain ATCC 25205 / DSM 745 / LMG 13164 / NCIMB 1802)</name>
    <name type="common">Flectobacillus marinus</name>
    <dbReference type="NCBI Taxonomy" id="880070"/>
    <lineage>
        <taxon>Bacteria</taxon>
        <taxon>Pseudomonadati</taxon>
        <taxon>Bacteroidota</taxon>
        <taxon>Cytophagia</taxon>
        <taxon>Cytophagales</taxon>
        <taxon>Cyclobacteriaceae</taxon>
        <taxon>Cyclobacterium</taxon>
    </lineage>
</organism>
<feature type="active site" evidence="14">
    <location>
        <position position="303"/>
    </location>
</feature>
<dbReference type="PANTHER" id="PTHR23132">
    <property type="entry name" value="D-ALANINE--D-ALANINE LIGASE"/>
    <property type="match status" value="1"/>
</dbReference>
<feature type="active site" evidence="14">
    <location>
        <position position="167"/>
    </location>
</feature>
<dbReference type="KEGG" id="cmr:Cycma_1436"/>
<keyword evidence="6 13" id="KW-0436">Ligase</keyword>
<dbReference type="PANTHER" id="PTHR23132:SF23">
    <property type="entry name" value="D-ALANINE--D-ALANINE LIGASE B"/>
    <property type="match status" value="1"/>
</dbReference>
<evidence type="ECO:0000256" key="7">
    <source>
        <dbReference type="ARBA" id="ARBA00022741"/>
    </source>
</evidence>
<feature type="binding site" evidence="15">
    <location>
        <position position="292"/>
    </location>
    <ligand>
        <name>Mg(2+)</name>
        <dbReference type="ChEBI" id="CHEBI:18420"/>
        <label>1</label>
    </ligand>
</feature>
<dbReference type="Gene3D" id="3.30.470.20">
    <property type="entry name" value="ATP-grasp fold, B domain"/>
    <property type="match status" value="1"/>
</dbReference>
<dbReference type="Pfam" id="PF01820">
    <property type="entry name" value="Dala_Dala_lig_N"/>
    <property type="match status" value="1"/>
</dbReference>
<dbReference type="GO" id="GO:0071555">
    <property type="term" value="P:cell wall organization"/>
    <property type="evidence" value="ECO:0007669"/>
    <property type="project" value="UniProtKB-KW"/>
</dbReference>
<evidence type="ECO:0000256" key="4">
    <source>
        <dbReference type="ARBA" id="ARBA00012216"/>
    </source>
</evidence>
<evidence type="ECO:0000256" key="5">
    <source>
        <dbReference type="ARBA" id="ARBA00022490"/>
    </source>
</evidence>
<keyword evidence="7 16" id="KW-0547">Nucleotide-binding</keyword>
<keyword evidence="5 13" id="KW-0963">Cytoplasm</keyword>
<dbReference type="NCBIfam" id="NF002378">
    <property type="entry name" value="PRK01372.1"/>
    <property type="match status" value="1"/>
</dbReference>
<dbReference type="GO" id="GO:0008360">
    <property type="term" value="P:regulation of cell shape"/>
    <property type="evidence" value="ECO:0007669"/>
    <property type="project" value="UniProtKB-KW"/>
</dbReference>
<dbReference type="SUPFAM" id="SSF56059">
    <property type="entry name" value="Glutathione synthetase ATP-binding domain-like"/>
    <property type="match status" value="1"/>
</dbReference>
<evidence type="ECO:0000256" key="16">
    <source>
        <dbReference type="PROSITE-ProRule" id="PRU00409"/>
    </source>
</evidence>
<comment type="function">
    <text evidence="13">Cell wall formation.</text>
</comment>
<dbReference type="STRING" id="880070.Cycma_1436"/>
<dbReference type="InterPro" id="IPR000291">
    <property type="entry name" value="D-Ala_lig_Van_CS"/>
</dbReference>
<keyword evidence="15" id="KW-0479">Metal-binding</keyword>
<keyword evidence="19" id="KW-1185">Reference proteome</keyword>
<comment type="similarity">
    <text evidence="3 13">Belongs to the D-alanine--D-alanine ligase family.</text>
</comment>
<comment type="catalytic activity">
    <reaction evidence="12 13">
        <text>2 D-alanine + ATP = D-alanyl-D-alanine + ADP + phosphate + H(+)</text>
        <dbReference type="Rhea" id="RHEA:11224"/>
        <dbReference type="ChEBI" id="CHEBI:15378"/>
        <dbReference type="ChEBI" id="CHEBI:30616"/>
        <dbReference type="ChEBI" id="CHEBI:43474"/>
        <dbReference type="ChEBI" id="CHEBI:57416"/>
        <dbReference type="ChEBI" id="CHEBI:57822"/>
        <dbReference type="ChEBI" id="CHEBI:456216"/>
        <dbReference type="EC" id="6.3.2.4"/>
    </reaction>
</comment>
<dbReference type="InterPro" id="IPR016185">
    <property type="entry name" value="PreATP-grasp_dom_sf"/>
</dbReference>
<dbReference type="Gene3D" id="3.30.1490.20">
    <property type="entry name" value="ATP-grasp fold, A domain"/>
    <property type="match status" value="1"/>
</dbReference>
<dbReference type="GO" id="GO:0046872">
    <property type="term" value="F:metal ion binding"/>
    <property type="evidence" value="ECO:0007669"/>
    <property type="project" value="UniProtKB-KW"/>
</dbReference>
<dbReference type="UniPathway" id="UPA00219"/>
<comment type="pathway">
    <text evidence="13">Cell wall biogenesis; peptidoglycan biosynthesis.</text>
</comment>
<dbReference type="GO" id="GO:0005524">
    <property type="term" value="F:ATP binding"/>
    <property type="evidence" value="ECO:0007669"/>
    <property type="project" value="UniProtKB-UniRule"/>
</dbReference>
<keyword evidence="10 13" id="KW-0573">Peptidoglycan synthesis</keyword>
<keyword evidence="11 13" id="KW-0961">Cell wall biogenesis/degradation</keyword>
<dbReference type="Pfam" id="PF07478">
    <property type="entry name" value="Dala_Dala_lig_C"/>
    <property type="match status" value="1"/>
</dbReference>
<dbReference type="eggNOG" id="COG1181">
    <property type="taxonomic scope" value="Bacteria"/>
</dbReference>
<evidence type="ECO:0000256" key="3">
    <source>
        <dbReference type="ARBA" id="ARBA00010871"/>
    </source>
</evidence>
<protein>
    <recommendedName>
        <fullName evidence="4 13">D-alanine--D-alanine ligase</fullName>
        <ecNumber evidence="4 13">6.3.2.4</ecNumber>
    </recommendedName>
    <alternativeName>
        <fullName evidence="13">D-Ala-D-Ala ligase</fullName>
    </alternativeName>
    <alternativeName>
        <fullName evidence="13">D-alanylalanine synthetase</fullName>
    </alternativeName>
</protein>
<dbReference type="EMBL" id="CP002955">
    <property type="protein sequence ID" value="AEL25205.1"/>
    <property type="molecule type" value="Genomic_DNA"/>
</dbReference>
<dbReference type="NCBIfam" id="NF002527">
    <property type="entry name" value="PRK01966.1-3"/>
    <property type="match status" value="1"/>
</dbReference>
<feature type="binding site" evidence="15">
    <location>
        <position position="278"/>
    </location>
    <ligand>
        <name>Mg(2+)</name>
        <dbReference type="ChEBI" id="CHEBI:18420"/>
        <label>1</label>
    </ligand>
</feature>
<evidence type="ECO:0000256" key="10">
    <source>
        <dbReference type="ARBA" id="ARBA00022984"/>
    </source>
</evidence>
<dbReference type="PIRSF" id="PIRSF039102">
    <property type="entry name" value="Ddl/VanB"/>
    <property type="match status" value="1"/>
</dbReference>
<accession>G0J2D1</accession>
<dbReference type="InterPro" id="IPR005905">
    <property type="entry name" value="D_ala_D_ala"/>
</dbReference>